<dbReference type="GO" id="GO:0005524">
    <property type="term" value="F:ATP binding"/>
    <property type="evidence" value="ECO:0007669"/>
    <property type="project" value="UniProtKB-KW"/>
</dbReference>
<feature type="transmembrane region" description="Helical" evidence="5">
    <location>
        <begin position="639"/>
        <end position="663"/>
    </location>
</feature>
<dbReference type="OrthoDB" id="8061355at2759"/>
<dbReference type="InterPro" id="IPR027417">
    <property type="entry name" value="P-loop_NTPase"/>
</dbReference>
<dbReference type="GO" id="GO:0016020">
    <property type="term" value="C:membrane"/>
    <property type="evidence" value="ECO:0007669"/>
    <property type="project" value="InterPro"/>
</dbReference>
<feature type="transmembrane region" description="Helical" evidence="5">
    <location>
        <begin position="807"/>
        <end position="830"/>
    </location>
</feature>
<keyword evidence="8" id="KW-1185">Reference proteome</keyword>
<feature type="transmembrane region" description="Helical" evidence="5">
    <location>
        <begin position="684"/>
        <end position="712"/>
    </location>
</feature>
<dbReference type="Proteomes" id="UP000800093">
    <property type="component" value="Unassembled WGS sequence"/>
</dbReference>
<proteinExistence type="predicted"/>
<dbReference type="AlphaFoldDB" id="A0A9P4JXM9"/>
<dbReference type="GO" id="GO:0005319">
    <property type="term" value="F:lipid transporter activity"/>
    <property type="evidence" value="ECO:0007669"/>
    <property type="project" value="TreeGrafter"/>
</dbReference>
<keyword evidence="5" id="KW-0472">Membrane</keyword>
<dbReference type="Pfam" id="PF00005">
    <property type="entry name" value="ABC_tran"/>
    <property type="match status" value="2"/>
</dbReference>
<dbReference type="EMBL" id="ML986760">
    <property type="protein sequence ID" value="KAF2258503.1"/>
    <property type="molecule type" value="Genomic_DNA"/>
</dbReference>
<feature type="transmembrane region" description="Helical" evidence="5">
    <location>
        <begin position="199"/>
        <end position="222"/>
    </location>
</feature>
<evidence type="ECO:0000256" key="3">
    <source>
        <dbReference type="ARBA" id="ARBA00022741"/>
    </source>
</evidence>
<organism evidence="7 8">
    <name type="scientific">Lojkania enalia</name>
    <dbReference type="NCBI Taxonomy" id="147567"/>
    <lineage>
        <taxon>Eukaryota</taxon>
        <taxon>Fungi</taxon>
        <taxon>Dikarya</taxon>
        <taxon>Ascomycota</taxon>
        <taxon>Pezizomycotina</taxon>
        <taxon>Dothideomycetes</taxon>
        <taxon>Pleosporomycetidae</taxon>
        <taxon>Pleosporales</taxon>
        <taxon>Pleosporales incertae sedis</taxon>
        <taxon>Lojkania</taxon>
    </lineage>
</organism>
<evidence type="ECO:0000256" key="5">
    <source>
        <dbReference type="SAM" id="Phobius"/>
    </source>
</evidence>
<evidence type="ECO:0000256" key="2">
    <source>
        <dbReference type="ARBA" id="ARBA00022737"/>
    </source>
</evidence>
<keyword evidence="3" id="KW-0547">Nucleotide-binding</keyword>
<dbReference type="PANTHER" id="PTHR19229:SF36">
    <property type="entry name" value="ATP-BINDING CASSETTE SUB-FAMILY A MEMBER 2"/>
    <property type="match status" value="1"/>
</dbReference>
<dbReference type="InterPro" id="IPR003593">
    <property type="entry name" value="AAA+_ATPase"/>
</dbReference>
<dbReference type="PROSITE" id="PS00211">
    <property type="entry name" value="ABC_TRANSPORTER_1"/>
    <property type="match status" value="2"/>
</dbReference>
<dbReference type="CDD" id="cd03263">
    <property type="entry name" value="ABC_subfamily_A"/>
    <property type="match status" value="1"/>
</dbReference>
<feature type="transmembrane region" description="Helical" evidence="5">
    <location>
        <begin position="763"/>
        <end position="787"/>
    </location>
</feature>
<comment type="caution">
    <text evidence="7">The sequence shown here is derived from an EMBL/GenBank/DDBJ whole genome shotgun (WGS) entry which is preliminary data.</text>
</comment>
<accession>A0A9P4JXM9</accession>
<evidence type="ECO:0000256" key="4">
    <source>
        <dbReference type="ARBA" id="ARBA00022840"/>
    </source>
</evidence>
<protein>
    <submittedName>
        <fullName evidence="7">P-loop containing nucleoside triphosphate hydrolase protein</fullName>
    </submittedName>
</protein>
<dbReference type="GO" id="GO:0016887">
    <property type="term" value="F:ATP hydrolysis activity"/>
    <property type="evidence" value="ECO:0007669"/>
    <property type="project" value="InterPro"/>
</dbReference>
<dbReference type="Gene3D" id="3.40.50.300">
    <property type="entry name" value="P-loop containing nucleotide triphosphate hydrolases"/>
    <property type="match status" value="2"/>
</dbReference>
<gene>
    <name evidence="7" type="ORF">CC78DRAFT_587093</name>
</gene>
<dbReference type="SUPFAM" id="SSF52540">
    <property type="entry name" value="P-loop containing nucleoside triphosphate hydrolases"/>
    <property type="match status" value="2"/>
</dbReference>
<feature type="transmembrane region" description="Helical" evidence="5">
    <location>
        <begin position="718"/>
        <end position="751"/>
    </location>
</feature>
<name>A0A9P4JXM9_9PLEO</name>
<evidence type="ECO:0000259" key="6">
    <source>
        <dbReference type="PROSITE" id="PS50893"/>
    </source>
</evidence>
<evidence type="ECO:0000313" key="7">
    <source>
        <dbReference type="EMBL" id="KAF2258503.1"/>
    </source>
</evidence>
<evidence type="ECO:0000256" key="1">
    <source>
        <dbReference type="ARBA" id="ARBA00022448"/>
    </source>
</evidence>
<feature type="transmembrane region" description="Helical" evidence="5">
    <location>
        <begin position="149"/>
        <end position="170"/>
    </location>
</feature>
<dbReference type="InterPro" id="IPR017871">
    <property type="entry name" value="ABC_transporter-like_CS"/>
</dbReference>
<dbReference type="InterPro" id="IPR026082">
    <property type="entry name" value="ABCA"/>
</dbReference>
<sequence length="1189" mass="131487">MESRRVVIGAFRRPKGSTMSCAPIISLGETGMEFRSRYLCGTRGTSRCIAAAIFHSSPSEDNGGSWNYTLRAGGALGTNGINVDTDSNDAQIYILPFQHSIDSAIGFITSNVSPDVLSRATYEYPFTSKTHQQWQDDNRLRFMNMIKDILATPFYLSVACILYQMAGFVVTEREIGMARLLDTMMPNRRRWLPQVARIVSHYIAFDILYAPGWIVAGAILGARCFLKTVVLIPILFNMLAGLSTTSLAIFAGSFFRNGQLRASSQLLRERFLLGKSTTLDAIAGISSISSGDITLGYRSPHDSFGYCPQMNILWDELTVEEHVKIFDRIKSLRKEKATQTEIKAVVESCDLTEKAHGLSKSLSGGQKRKFQLAMMFAGGSTVCCVDGVSSGVGPISRRKLWDILLPERGHRSIILTTHFLDEADLLSDRVAILSNGLLKATATSVELKQIHGGGYRTHDGSTVYFTGSSADTSRLLRWLELNGVQDYQVNGPTLEDVFFRLEENESVRHDKHASFDPTKPLLLKEGSESDEIQGLGNARGHVLNYRKQRFSRSPQTPPGAVTMVDTQPQFDFEVGQRFADLTPGGFFLGDQPTIAWRADGSPVFAHILQNLVNNQLLNITVNSSYEALGIPFVSNASGFLLFIVCFGLSTAVFPAFMGLYPTIERLRGIRAMHYSNGVHVVPLWLSYILFDFLFIASISIFSFTILAALSPILYANEYLLLILLLSLATFTIVAASQAIMFLIYFVVFIVVSINGDTSSQKSTLNIVYLALGLFSPAVSLSRSLFLASNAFGVACRDKRLASYPGAIDIYGGSILYLCLQSLALFANLIWRESGWVIRLWPRRKVNTIEDIELNLPTVLTYLTSGLRAYGLQKRFGKHIAVDEVSFGILRGECFALVGPNGAAISTTISMIRGDLRPRSRESEIVIDGILAMKHRSQARPKLGVCPQIDPLDNMTVNEHLLFYAKIRALNNAPQNVKRIMKTVGIEQYADRIATKLSGGNKRKLSLGIALIGSPSVLLLDEPSSGMDAVSKRVMWRTLSSIMPGRSLLLTTHSMEEANALTSSAGIIAGRMLASGTIEYLRRRYGDAYFVHLVHMEAPHTGAGEMEELKRWVQGEFPEAKIDRRSSYGQVKFELPFRETEGIRSLADVFARLEAKKKRLGVEYYSVSTATLDQIFLSVVGMHAPDETCQ</sequence>
<dbReference type="PROSITE" id="PS50893">
    <property type="entry name" value="ABC_TRANSPORTER_2"/>
    <property type="match status" value="2"/>
</dbReference>
<keyword evidence="5" id="KW-1133">Transmembrane helix</keyword>
<keyword evidence="5" id="KW-0812">Transmembrane</keyword>
<dbReference type="PANTHER" id="PTHR19229">
    <property type="entry name" value="ATP-BINDING CASSETTE TRANSPORTER SUBFAMILY A ABCA"/>
    <property type="match status" value="1"/>
</dbReference>
<dbReference type="GO" id="GO:0140359">
    <property type="term" value="F:ABC-type transporter activity"/>
    <property type="evidence" value="ECO:0007669"/>
    <property type="project" value="InterPro"/>
</dbReference>
<keyword evidence="2" id="KW-0677">Repeat</keyword>
<feature type="domain" description="ABC transporter" evidence="6">
    <location>
        <begin position="226"/>
        <end position="460"/>
    </location>
</feature>
<feature type="domain" description="ABC transporter" evidence="6">
    <location>
        <begin position="866"/>
        <end position="1093"/>
    </location>
</feature>
<dbReference type="SMART" id="SM00382">
    <property type="entry name" value="AAA"/>
    <property type="match status" value="2"/>
</dbReference>
<evidence type="ECO:0000313" key="8">
    <source>
        <dbReference type="Proteomes" id="UP000800093"/>
    </source>
</evidence>
<dbReference type="InterPro" id="IPR056264">
    <property type="entry name" value="R2_ABCA1-4-like"/>
</dbReference>
<feature type="transmembrane region" description="Helical" evidence="5">
    <location>
        <begin position="234"/>
        <end position="255"/>
    </location>
</feature>
<dbReference type="InterPro" id="IPR003439">
    <property type="entry name" value="ABC_transporter-like_ATP-bd"/>
</dbReference>
<keyword evidence="7" id="KW-0378">Hydrolase</keyword>
<keyword evidence="4" id="KW-0067">ATP-binding</keyword>
<dbReference type="Pfam" id="PF23321">
    <property type="entry name" value="R1_ABCA1"/>
    <property type="match status" value="1"/>
</dbReference>
<keyword evidence="1" id="KW-0813">Transport</keyword>
<reference evidence="8" key="1">
    <citation type="journal article" date="2020" name="Stud. Mycol.">
        <title>101 Dothideomycetes genomes: A test case for predicting lifestyles and emergence of pathogens.</title>
        <authorList>
            <person name="Haridas S."/>
            <person name="Albert R."/>
            <person name="Binder M."/>
            <person name="Bloem J."/>
            <person name="LaButti K."/>
            <person name="Salamov A."/>
            <person name="Andreopoulos B."/>
            <person name="Baker S."/>
            <person name="Barry K."/>
            <person name="Bills G."/>
            <person name="Bluhm B."/>
            <person name="Cannon C."/>
            <person name="Castanera R."/>
            <person name="Culley D."/>
            <person name="Daum C."/>
            <person name="Ezra D."/>
            <person name="Gonzalez J."/>
            <person name="Henrissat B."/>
            <person name="Kuo A."/>
            <person name="Liang C."/>
            <person name="Lipzen A."/>
            <person name="Lutzoni F."/>
            <person name="Magnuson J."/>
            <person name="Mondo S."/>
            <person name="Nolan M."/>
            <person name="Ohm R."/>
            <person name="Pangilinan J."/>
            <person name="Park H.-J."/>
            <person name="Ramirez L."/>
            <person name="Alfaro M."/>
            <person name="Sun H."/>
            <person name="Tritt A."/>
            <person name="Yoshinaga Y."/>
            <person name="Zwiers L.-H."/>
            <person name="Turgeon B."/>
            <person name="Goodwin S."/>
            <person name="Spatafora J."/>
            <person name="Crous P."/>
            <person name="Grigoriev I."/>
        </authorList>
    </citation>
    <scope>NUCLEOTIDE SEQUENCE [LARGE SCALE GENOMIC DNA]</scope>
    <source>
        <strain evidence="8">CBS 304.66</strain>
    </source>
</reference>